<dbReference type="AlphaFoldDB" id="D1YZI8"/>
<evidence type="ECO:0000313" key="2">
    <source>
        <dbReference type="Proteomes" id="UP000001882"/>
    </source>
</evidence>
<reference evidence="2" key="3">
    <citation type="journal article" date="2011" name="PLoS ONE">
        <title>Genome sequence of a mesophilic hydrogenotrophic methanogen Methanocella paludicola, the first cultivated representative of the order Methanocellales.</title>
        <authorList>
            <person name="Sakai S."/>
            <person name="Takaki Y."/>
            <person name="Shimamura S."/>
            <person name="Sekine M."/>
            <person name="Tajima T."/>
            <person name="Kosugi H."/>
            <person name="Ichikawa N."/>
            <person name="Tasumi E."/>
            <person name="Hiraki A.T."/>
            <person name="Shimizu A."/>
            <person name="Kato Y."/>
            <person name="Nishiko R."/>
            <person name="Mori K."/>
            <person name="Fujita N."/>
            <person name="Imachi H."/>
            <person name="Takai K."/>
        </authorList>
    </citation>
    <scope>NUCLEOTIDE SEQUENCE [LARGE SCALE GENOMIC DNA]</scope>
    <source>
        <strain evidence="2">DSM 17711 / JCM 13418 / NBRC 101707 / SANAE</strain>
    </source>
</reference>
<dbReference type="KEGG" id="mpd:MCP_1788"/>
<dbReference type="GeneID" id="8681680"/>
<dbReference type="RefSeq" id="WP_012900538.1">
    <property type="nucleotide sequence ID" value="NC_013665.1"/>
</dbReference>
<proteinExistence type="predicted"/>
<accession>D1YZI8</accession>
<dbReference type="EMBL" id="AP011532">
    <property type="protein sequence ID" value="BAI61860.1"/>
    <property type="molecule type" value="Genomic_DNA"/>
</dbReference>
<evidence type="ECO:0000313" key="1">
    <source>
        <dbReference type="EMBL" id="BAI61860.1"/>
    </source>
</evidence>
<name>D1YZI8_METPS</name>
<dbReference type="OrthoDB" id="383252at2157"/>
<protein>
    <submittedName>
        <fullName evidence="1">Uncharacterized protein</fullName>
    </submittedName>
</protein>
<sequence length="177" mass="20195">MPITPLNRITTVDIDLKREVGKLAAYSGPVSIPNSALAEVYRTYRNMKTLKFFGLVEEKFNNKERLSEISGRTYDIFKADLGRGQIFVIIEASYEAANAFMDDGQIMFKLREWLTESLQRVVDARGDMKLTPPIEKWDRWLYGKGTALPRDVRAIPFYSQEFSPGTPALTLILVKPQ</sequence>
<organism evidence="1 2">
    <name type="scientific">Methanocella paludicola (strain DSM 17711 / JCM 13418 / NBRC 101707 / SANAE)</name>
    <dbReference type="NCBI Taxonomy" id="304371"/>
    <lineage>
        <taxon>Archaea</taxon>
        <taxon>Methanobacteriati</taxon>
        <taxon>Methanobacteriota</taxon>
        <taxon>Stenosarchaea group</taxon>
        <taxon>Methanomicrobia</taxon>
        <taxon>Methanocellales</taxon>
        <taxon>Methanocellaceae</taxon>
        <taxon>Methanocella</taxon>
    </lineage>
</organism>
<reference evidence="1 2" key="2">
    <citation type="journal article" date="2008" name="Int. J. Syst. Evol. Microbiol.">
        <title>Methanocella paludicola gen. nov., sp. nov., a methane-producing archaeon, the first isolate of the lineage 'Rice Cluster I', and proposal of the new archaeal order Methanocellales ord. nov.</title>
        <authorList>
            <person name="Sakai S."/>
            <person name="Imachi H."/>
            <person name="Hanada S."/>
            <person name="Ohashi A."/>
            <person name="Harada H."/>
            <person name="Kamagata Y."/>
        </authorList>
    </citation>
    <scope>NUCLEOTIDE SEQUENCE [LARGE SCALE GENOMIC DNA]</scope>
    <source>
        <strain evidence="2">DSM 17711 / JCM 13418 / NBRC 101707 / SANAE</strain>
    </source>
</reference>
<dbReference type="eggNOG" id="arCOG12555">
    <property type="taxonomic scope" value="Archaea"/>
</dbReference>
<gene>
    <name evidence="1" type="ordered locus">MCP_1788</name>
</gene>
<dbReference type="InParanoid" id="D1YZI8"/>
<keyword evidence="2" id="KW-1185">Reference proteome</keyword>
<reference evidence="1 2" key="1">
    <citation type="journal article" date="2007" name="Appl. Environ. Microbiol.">
        <title>Isolation of key methanogens for global methane emission from rice paddy fields: a novel isolate affiliated with the clone cluster rice cluster I.</title>
        <authorList>
            <person name="Sakai S."/>
            <person name="Imachi H."/>
            <person name="Sekiguchi Y."/>
            <person name="Ohashi A."/>
            <person name="Harada H."/>
            <person name="Kamagata Y."/>
        </authorList>
    </citation>
    <scope>NUCLEOTIDE SEQUENCE [LARGE SCALE GENOMIC DNA]</scope>
    <source>
        <strain evidence="2">DSM 17711 / JCM 13418 / NBRC 101707 / SANAE</strain>
    </source>
</reference>
<dbReference type="Proteomes" id="UP000001882">
    <property type="component" value="Chromosome"/>
</dbReference>